<comment type="caution">
    <text evidence="1">The sequence shown here is derived from an EMBL/GenBank/DDBJ whole genome shotgun (WGS) entry which is preliminary data.</text>
</comment>
<dbReference type="AlphaFoldDB" id="A0A9P1E067"/>
<accession>A0A9P1E067</accession>
<reference evidence="1" key="1">
    <citation type="submission" date="2022-07" db="EMBL/GenBank/DDBJ databases">
        <authorList>
            <person name="Macas J."/>
            <person name="Novak P."/>
            <person name="Neumann P."/>
        </authorList>
    </citation>
    <scope>NUCLEOTIDE SEQUENCE</scope>
</reference>
<sequence length="110" mass="12294">MTAKCHPATMHFIPDQLPKKTFIENGISSPPLLMRDHVKLALKILTCMWIDIRVVPASSCWDASMYDFKCIVCLRLAISPSGLALLGGPKRLEHLLKNSLHVKPETICLN</sequence>
<dbReference type="EMBL" id="CAMAPE010000005">
    <property type="protein sequence ID" value="CAH9069026.1"/>
    <property type="molecule type" value="Genomic_DNA"/>
</dbReference>
<keyword evidence="2" id="KW-1185">Reference proteome</keyword>
<name>A0A9P1E067_CUSEU</name>
<proteinExistence type="predicted"/>
<organism evidence="1 2">
    <name type="scientific">Cuscuta europaea</name>
    <name type="common">European dodder</name>
    <dbReference type="NCBI Taxonomy" id="41803"/>
    <lineage>
        <taxon>Eukaryota</taxon>
        <taxon>Viridiplantae</taxon>
        <taxon>Streptophyta</taxon>
        <taxon>Embryophyta</taxon>
        <taxon>Tracheophyta</taxon>
        <taxon>Spermatophyta</taxon>
        <taxon>Magnoliopsida</taxon>
        <taxon>eudicotyledons</taxon>
        <taxon>Gunneridae</taxon>
        <taxon>Pentapetalae</taxon>
        <taxon>asterids</taxon>
        <taxon>lamiids</taxon>
        <taxon>Solanales</taxon>
        <taxon>Convolvulaceae</taxon>
        <taxon>Cuscuteae</taxon>
        <taxon>Cuscuta</taxon>
        <taxon>Cuscuta subgen. Cuscuta</taxon>
    </lineage>
</organism>
<protein>
    <submittedName>
        <fullName evidence="1">Uncharacterized protein</fullName>
    </submittedName>
</protein>
<evidence type="ECO:0000313" key="2">
    <source>
        <dbReference type="Proteomes" id="UP001152484"/>
    </source>
</evidence>
<dbReference type="Proteomes" id="UP001152484">
    <property type="component" value="Unassembled WGS sequence"/>
</dbReference>
<evidence type="ECO:0000313" key="1">
    <source>
        <dbReference type="EMBL" id="CAH9069026.1"/>
    </source>
</evidence>
<gene>
    <name evidence="1" type="ORF">CEURO_LOCUS3043</name>
</gene>